<dbReference type="AlphaFoldDB" id="A0A4R4N0T3"/>
<feature type="compositionally biased region" description="Pro residues" evidence="1">
    <location>
        <begin position="44"/>
        <end position="54"/>
    </location>
</feature>
<organism evidence="2 3">
    <name type="scientific">Nonomuraea longispora</name>
    <dbReference type="NCBI Taxonomy" id="1848320"/>
    <lineage>
        <taxon>Bacteria</taxon>
        <taxon>Bacillati</taxon>
        <taxon>Actinomycetota</taxon>
        <taxon>Actinomycetes</taxon>
        <taxon>Streptosporangiales</taxon>
        <taxon>Streptosporangiaceae</taxon>
        <taxon>Nonomuraea</taxon>
    </lineage>
</organism>
<evidence type="ECO:0000313" key="3">
    <source>
        <dbReference type="Proteomes" id="UP000295157"/>
    </source>
</evidence>
<feature type="region of interest" description="Disordered" evidence="1">
    <location>
        <begin position="35"/>
        <end position="90"/>
    </location>
</feature>
<name>A0A4R4N0T3_9ACTN</name>
<keyword evidence="3" id="KW-1185">Reference proteome</keyword>
<protein>
    <submittedName>
        <fullName evidence="2">Uncharacterized protein</fullName>
    </submittedName>
</protein>
<evidence type="ECO:0000256" key="1">
    <source>
        <dbReference type="SAM" id="MobiDB-lite"/>
    </source>
</evidence>
<reference evidence="2 3" key="1">
    <citation type="submission" date="2019-02" db="EMBL/GenBank/DDBJ databases">
        <title>Draft genome sequences of novel Actinobacteria.</title>
        <authorList>
            <person name="Sahin N."/>
            <person name="Ay H."/>
            <person name="Saygin H."/>
        </authorList>
    </citation>
    <scope>NUCLEOTIDE SEQUENCE [LARGE SCALE GENOMIC DNA]</scope>
    <source>
        <strain evidence="2 3">KC201</strain>
    </source>
</reference>
<feature type="compositionally biased region" description="Basic residues" evidence="1">
    <location>
        <begin position="55"/>
        <end position="75"/>
    </location>
</feature>
<evidence type="ECO:0000313" key="2">
    <source>
        <dbReference type="EMBL" id="TDC00287.1"/>
    </source>
</evidence>
<sequence>MAGRPVCRRYDLLVKGGTVVLPHHGEIRADLAVSEGKSTCTSDGPPPAAGPRPAHSPRPRPRPRPRRRSPARRGRGRDAGRTPCPRRLRR</sequence>
<dbReference type="EMBL" id="SMJZ01000193">
    <property type="protein sequence ID" value="TDC00287.1"/>
    <property type="molecule type" value="Genomic_DNA"/>
</dbReference>
<proteinExistence type="predicted"/>
<gene>
    <name evidence="2" type="ORF">E1267_35145</name>
</gene>
<dbReference type="Proteomes" id="UP000295157">
    <property type="component" value="Unassembled WGS sequence"/>
</dbReference>
<accession>A0A4R4N0T3</accession>
<comment type="caution">
    <text evidence="2">The sequence shown here is derived from an EMBL/GenBank/DDBJ whole genome shotgun (WGS) entry which is preliminary data.</text>
</comment>